<dbReference type="Proteomes" id="UP000076154">
    <property type="component" value="Unassembled WGS sequence"/>
</dbReference>
<protein>
    <submittedName>
        <fullName evidence="1">Uncharacterized protein</fullName>
    </submittedName>
</protein>
<name>A0A369JUJ7_HYPMA</name>
<evidence type="ECO:0000313" key="1">
    <source>
        <dbReference type="EMBL" id="RDB26009.1"/>
    </source>
</evidence>
<dbReference type="InParanoid" id="A0A369JUJ7"/>
<organism evidence="1 2">
    <name type="scientific">Hypsizygus marmoreus</name>
    <name type="common">White beech mushroom</name>
    <name type="synonym">Agaricus marmoreus</name>
    <dbReference type="NCBI Taxonomy" id="39966"/>
    <lineage>
        <taxon>Eukaryota</taxon>
        <taxon>Fungi</taxon>
        <taxon>Dikarya</taxon>
        <taxon>Basidiomycota</taxon>
        <taxon>Agaricomycotina</taxon>
        <taxon>Agaricomycetes</taxon>
        <taxon>Agaricomycetidae</taxon>
        <taxon>Agaricales</taxon>
        <taxon>Tricholomatineae</taxon>
        <taxon>Lyophyllaceae</taxon>
        <taxon>Hypsizygus</taxon>
    </lineage>
</organism>
<gene>
    <name evidence="1" type="ORF">Hypma_006391</name>
</gene>
<accession>A0A369JUJ7</accession>
<keyword evidence="2" id="KW-1185">Reference proteome</keyword>
<dbReference type="AlphaFoldDB" id="A0A369JUJ7"/>
<proteinExistence type="predicted"/>
<dbReference type="EMBL" id="LUEZ02000040">
    <property type="protein sequence ID" value="RDB26009.1"/>
    <property type="molecule type" value="Genomic_DNA"/>
</dbReference>
<evidence type="ECO:0000313" key="2">
    <source>
        <dbReference type="Proteomes" id="UP000076154"/>
    </source>
</evidence>
<sequence>MSSAAIKPDLPEVVSRFICPLFPQIEMKPGISPQLLRFLLSRSTGWPSLTAHKYHWHCQDPPLFQPTARPTAVKPHAMSATGGLHYRCHDRGYILSSN</sequence>
<reference evidence="1" key="1">
    <citation type="submission" date="2018-04" db="EMBL/GenBank/DDBJ databases">
        <title>Whole genome sequencing of Hypsizygus marmoreus.</title>
        <authorList>
            <person name="Choi I.-G."/>
            <person name="Min B."/>
            <person name="Kim J.-G."/>
            <person name="Kim S."/>
            <person name="Oh Y.-L."/>
            <person name="Kong W.-S."/>
            <person name="Park H."/>
            <person name="Jeong J."/>
            <person name="Song E.-S."/>
        </authorList>
    </citation>
    <scope>NUCLEOTIDE SEQUENCE [LARGE SCALE GENOMIC DNA]</scope>
    <source>
        <strain evidence="1">51987-8</strain>
    </source>
</reference>
<comment type="caution">
    <text evidence="1">The sequence shown here is derived from an EMBL/GenBank/DDBJ whole genome shotgun (WGS) entry which is preliminary data.</text>
</comment>